<name>A0A8H8CQ77_PSICU</name>
<dbReference type="EMBL" id="JAFIQS010000001">
    <property type="protein sequence ID" value="KAG5173630.1"/>
    <property type="molecule type" value="Genomic_DNA"/>
</dbReference>
<feature type="compositionally biased region" description="Basic residues" evidence="1">
    <location>
        <begin position="440"/>
        <end position="457"/>
    </location>
</feature>
<feature type="compositionally biased region" description="Basic residues" evidence="1">
    <location>
        <begin position="250"/>
        <end position="259"/>
    </location>
</feature>
<evidence type="ECO:0000313" key="2">
    <source>
        <dbReference type="EMBL" id="KAG5173630.1"/>
    </source>
</evidence>
<feature type="compositionally biased region" description="Basic residues" evidence="1">
    <location>
        <begin position="371"/>
        <end position="390"/>
    </location>
</feature>
<feature type="compositionally biased region" description="Low complexity" evidence="1">
    <location>
        <begin position="9"/>
        <end position="22"/>
    </location>
</feature>
<feature type="compositionally biased region" description="Acidic residues" evidence="1">
    <location>
        <begin position="222"/>
        <end position="232"/>
    </location>
</feature>
<dbReference type="AlphaFoldDB" id="A0A8H8CQ77"/>
<protein>
    <submittedName>
        <fullName evidence="2">Uncharacterized protein</fullName>
    </submittedName>
</protein>
<feature type="region of interest" description="Disordered" evidence="1">
    <location>
        <begin position="1"/>
        <end position="31"/>
    </location>
</feature>
<comment type="caution">
    <text evidence="2">The sequence shown here is derived from an EMBL/GenBank/DDBJ whole genome shotgun (WGS) entry which is preliminary data.</text>
</comment>
<reference evidence="2" key="1">
    <citation type="submission" date="2021-02" db="EMBL/GenBank/DDBJ databases">
        <title>Psilocybe cubensis genome.</title>
        <authorList>
            <person name="Mckernan K.J."/>
            <person name="Crawford S."/>
            <person name="Trippe A."/>
            <person name="Kane L.T."/>
            <person name="Mclaughlin S."/>
        </authorList>
    </citation>
    <scope>NUCLEOTIDE SEQUENCE [LARGE SCALE GENOMIC DNA]</scope>
    <source>
        <strain evidence="2">MGC-MH-2018</strain>
    </source>
</reference>
<organism evidence="2">
    <name type="scientific">Psilocybe cubensis</name>
    <name type="common">Psychedelic mushroom</name>
    <name type="synonym">Stropharia cubensis</name>
    <dbReference type="NCBI Taxonomy" id="181762"/>
    <lineage>
        <taxon>Eukaryota</taxon>
        <taxon>Fungi</taxon>
        <taxon>Dikarya</taxon>
        <taxon>Basidiomycota</taxon>
        <taxon>Agaricomycotina</taxon>
        <taxon>Agaricomycetes</taxon>
        <taxon>Agaricomycetidae</taxon>
        <taxon>Agaricales</taxon>
        <taxon>Agaricineae</taxon>
        <taxon>Strophariaceae</taxon>
        <taxon>Psilocybe</taxon>
    </lineage>
</organism>
<feature type="compositionally biased region" description="Polar residues" evidence="1">
    <location>
        <begin position="237"/>
        <end position="246"/>
    </location>
</feature>
<gene>
    <name evidence="2" type="ORF">JR316_000287</name>
</gene>
<feature type="compositionally biased region" description="Acidic residues" evidence="1">
    <location>
        <begin position="525"/>
        <end position="537"/>
    </location>
</feature>
<sequence length="599" mass="67601">MKGYSFKNDPPILDPPLSDDSPGGAIDPQDAEHNPDHELYWAYGTQAGGWKIPWPKSIFRGRCLNSLPYRYLTWCYQKFKPAKTPRPASAPVPRQALVDMARLMGQTDSKILHSIFILAAETFLANPGHQEVHRDIGERMSSTEYEDEIWEAERECGGILCGYADLLLDDDDQVDEDEEEDSDDSDDSEDRGPMNVDHEVNEDEDMHEDEDDDGFIVPDTYVEYEDDTENSTDSDSPANSGPTAKFTSPRQKKKGRRKSSSTASRKNDDDDDDIRNFVVPDTYVEYEDGFELDSDANFAEADDSPAKSHMKHKQSSPKHSRTTKTHSTSSQKDDIRNFVVPDTFVEYEDGIECETDSSSTESDGTIIRTAAKSHHRKQTHQQAKTSRRDHRTSSKKGDDDDIRNFVVSDDCVEYEDGAEPPESDSESSDDEFTCGAAAKSKPKSRTKRRRSSQKKGTPRTTTISSRTRSKTKPYPKKKGSQLKRKYRNDAEYDGGKYAPDDEDELVESRDEALETSLPTTVSYTELDDESEDEDDDIPLTQLAEKSLPGHSSSDSESDEPPAKKRKTKNIMSQDDFGRKFENRGLGPYPFNLSFTFLCQ</sequence>
<feature type="compositionally biased region" description="Basic residues" evidence="1">
    <location>
        <begin position="308"/>
        <end position="324"/>
    </location>
</feature>
<accession>A0A8H8CQ77</accession>
<feature type="compositionally biased region" description="Acidic residues" evidence="1">
    <location>
        <begin position="200"/>
        <end position="214"/>
    </location>
</feature>
<feature type="compositionally biased region" description="Acidic residues" evidence="1">
    <location>
        <begin position="345"/>
        <end position="355"/>
    </location>
</feature>
<feature type="compositionally biased region" description="Acidic residues" evidence="1">
    <location>
        <begin position="174"/>
        <end position="189"/>
    </location>
</feature>
<feature type="region of interest" description="Disordered" evidence="1">
    <location>
        <begin position="174"/>
        <end position="575"/>
    </location>
</feature>
<feature type="compositionally biased region" description="Acidic residues" evidence="1">
    <location>
        <begin position="410"/>
        <end position="432"/>
    </location>
</feature>
<feature type="compositionally biased region" description="Basic and acidic residues" evidence="1">
    <location>
        <begin position="190"/>
        <end position="199"/>
    </location>
</feature>
<feature type="compositionally biased region" description="Acidic residues" evidence="1">
    <location>
        <begin position="284"/>
        <end position="294"/>
    </location>
</feature>
<proteinExistence type="predicted"/>
<evidence type="ECO:0000256" key="1">
    <source>
        <dbReference type="SAM" id="MobiDB-lite"/>
    </source>
</evidence>
<feature type="compositionally biased region" description="Basic residues" evidence="1">
    <location>
        <begin position="467"/>
        <end position="486"/>
    </location>
</feature>